<evidence type="ECO:0000313" key="3">
    <source>
        <dbReference type="Proteomes" id="UP000626109"/>
    </source>
</evidence>
<dbReference type="AlphaFoldDB" id="A0A813K4Z4"/>
<protein>
    <submittedName>
        <fullName evidence="2">Uncharacterized protein</fullName>
    </submittedName>
</protein>
<feature type="compositionally biased region" description="Low complexity" evidence="1">
    <location>
        <begin position="112"/>
        <end position="121"/>
    </location>
</feature>
<feature type="compositionally biased region" description="Pro residues" evidence="1">
    <location>
        <begin position="1"/>
        <end position="10"/>
    </location>
</feature>
<name>A0A813K4Z4_POLGL</name>
<gene>
    <name evidence="2" type="ORF">PGLA2088_LOCUS28714</name>
</gene>
<sequence length="158" mass="16141">MPGRAPPSEPASPVADVATSPPPAAAIANSAPPGRAATKEGAGSAAFDAEGRPALDAQAIHETAARTVRGAQQLFGNFTGFMREAQSVVVDSWAGLNGEDGVGVRRRGTEKSGSAASSAGGTVSKRRDTSRSDAAQYFVEYKGLDPALLPAELHQPRT</sequence>
<reference evidence="2" key="1">
    <citation type="submission" date="2021-02" db="EMBL/GenBank/DDBJ databases">
        <authorList>
            <person name="Dougan E. K."/>
            <person name="Rhodes N."/>
            <person name="Thang M."/>
            <person name="Chan C."/>
        </authorList>
    </citation>
    <scope>NUCLEOTIDE SEQUENCE</scope>
</reference>
<evidence type="ECO:0000256" key="1">
    <source>
        <dbReference type="SAM" id="MobiDB-lite"/>
    </source>
</evidence>
<proteinExistence type="predicted"/>
<dbReference type="EMBL" id="CAJNNW010027995">
    <property type="protein sequence ID" value="CAE8694165.1"/>
    <property type="molecule type" value="Genomic_DNA"/>
</dbReference>
<dbReference type="Proteomes" id="UP000626109">
    <property type="component" value="Unassembled WGS sequence"/>
</dbReference>
<feature type="compositionally biased region" description="Low complexity" evidence="1">
    <location>
        <begin position="25"/>
        <end position="36"/>
    </location>
</feature>
<evidence type="ECO:0000313" key="2">
    <source>
        <dbReference type="EMBL" id="CAE8694165.1"/>
    </source>
</evidence>
<accession>A0A813K4Z4</accession>
<organism evidence="2 3">
    <name type="scientific">Polarella glacialis</name>
    <name type="common">Dinoflagellate</name>
    <dbReference type="NCBI Taxonomy" id="89957"/>
    <lineage>
        <taxon>Eukaryota</taxon>
        <taxon>Sar</taxon>
        <taxon>Alveolata</taxon>
        <taxon>Dinophyceae</taxon>
        <taxon>Suessiales</taxon>
        <taxon>Suessiaceae</taxon>
        <taxon>Polarella</taxon>
    </lineage>
</organism>
<comment type="caution">
    <text evidence="2">The sequence shown here is derived from an EMBL/GenBank/DDBJ whole genome shotgun (WGS) entry which is preliminary data.</text>
</comment>
<feature type="region of interest" description="Disordered" evidence="1">
    <location>
        <begin position="96"/>
        <end position="131"/>
    </location>
</feature>
<feature type="region of interest" description="Disordered" evidence="1">
    <location>
        <begin position="1"/>
        <end position="54"/>
    </location>
</feature>